<dbReference type="AlphaFoldDB" id="M1DDD9"/>
<reference evidence="3" key="1">
    <citation type="journal article" date="2011" name="Nature">
        <title>Genome sequence and analysis of the tuber crop potato.</title>
        <authorList>
            <consortium name="The Potato Genome Sequencing Consortium"/>
        </authorList>
    </citation>
    <scope>NUCLEOTIDE SEQUENCE [LARGE SCALE GENOMIC DNA]</scope>
    <source>
        <strain evidence="3">cv. DM1-3 516 R44</strain>
    </source>
</reference>
<keyword evidence="3" id="KW-1185">Reference proteome</keyword>
<sequence>MIRRLTNLFGLVRPKVAGRDMLPKKKAKGITNNEDAAASRGKATKLPTSGEKEKGTGKAPVSPDASSDSDGIYATHLTTFESVGEHQEPQTVTSDDDELVAAQRTVEILNVPDMPPSTTGDEVRVEEIADRESEAMTDEEILGVAEEALYEVLTETEEAMVHAVLQASLADTPLVDPSAATVPSKVTLGNDAQVQIEAPGTDA</sequence>
<dbReference type="PaxDb" id="4113-PGSC0003DMT400087225"/>
<reference evidence="2" key="2">
    <citation type="submission" date="2015-06" db="UniProtKB">
        <authorList>
            <consortium name="EnsemblPlants"/>
        </authorList>
    </citation>
    <scope>IDENTIFICATION</scope>
    <source>
        <strain evidence="2">DM1-3 516 R44</strain>
    </source>
</reference>
<proteinExistence type="predicted"/>
<dbReference type="InParanoid" id="M1DDD9"/>
<feature type="region of interest" description="Disordered" evidence="1">
    <location>
        <begin position="20"/>
        <end position="70"/>
    </location>
</feature>
<evidence type="ECO:0000256" key="1">
    <source>
        <dbReference type="SAM" id="MobiDB-lite"/>
    </source>
</evidence>
<evidence type="ECO:0008006" key="4">
    <source>
        <dbReference type="Google" id="ProtNLM"/>
    </source>
</evidence>
<dbReference type="Gramene" id="PGSC0003DMT400087225">
    <property type="protein sequence ID" value="PGSC0003DMT400087225"/>
    <property type="gene ID" value="PGSC0003DMG400036796"/>
</dbReference>
<evidence type="ECO:0000313" key="2">
    <source>
        <dbReference type="EnsemblPlants" id="PGSC0003DMT400087225"/>
    </source>
</evidence>
<organism evidence="2 3">
    <name type="scientific">Solanum tuberosum</name>
    <name type="common">Potato</name>
    <dbReference type="NCBI Taxonomy" id="4113"/>
    <lineage>
        <taxon>Eukaryota</taxon>
        <taxon>Viridiplantae</taxon>
        <taxon>Streptophyta</taxon>
        <taxon>Embryophyta</taxon>
        <taxon>Tracheophyta</taxon>
        <taxon>Spermatophyta</taxon>
        <taxon>Magnoliopsida</taxon>
        <taxon>eudicotyledons</taxon>
        <taxon>Gunneridae</taxon>
        <taxon>Pentapetalae</taxon>
        <taxon>asterids</taxon>
        <taxon>lamiids</taxon>
        <taxon>Solanales</taxon>
        <taxon>Solanaceae</taxon>
        <taxon>Solanoideae</taxon>
        <taxon>Solaneae</taxon>
        <taxon>Solanum</taxon>
    </lineage>
</organism>
<feature type="compositionally biased region" description="Low complexity" evidence="1">
    <location>
        <begin position="59"/>
        <end position="70"/>
    </location>
</feature>
<evidence type="ECO:0000313" key="3">
    <source>
        <dbReference type="Proteomes" id="UP000011115"/>
    </source>
</evidence>
<name>M1DDD9_SOLTU</name>
<protein>
    <recommendedName>
        <fullName evidence="4">Polyprotein protein</fullName>
    </recommendedName>
</protein>
<dbReference type="Proteomes" id="UP000011115">
    <property type="component" value="Unassembled WGS sequence"/>
</dbReference>
<accession>M1DDD9</accession>
<dbReference type="EnsemblPlants" id="PGSC0003DMT400087225">
    <property type="protein sequence ID" value="PGSC0003DMT400087225"/>
    <property type="gene ID" value="PGSC0003DMG400036796"/>
</dbReference>
<dbReference type="HOGENOM" id="CLU_1350931_0_0_1"/>